<evidence type="ECO:0000313" key="6">
    <source>
        <dbReference type="Proteomes" id="UP000479114"/>
    </source>
</evidence>
<keyword evidence="6" id="KW-1185">Reference proteome</keyword>
<keyword evidence="2 4" id="KW-0808">Transferase</keyword>
<dbReference type="InterPro" id="IPR004381">
    <property type="entry name" value="Glycerate_kinase"/>
</dbReference>
<evidence type="ECO:0000313" key="5">
    <source>
        <dbReference type="EMBL" id="QHW35538.1"/>
    </source>
</evidence>
<geneLocation type="plasmid" evidence="5 6">
    <name>unnamed1</name>
</geneLocation>
<dbReference type="AlphaFoldDB" id="A0A6C0PAI3"/>
<keyword evidence="5" id="KW-0614">Plasmid</keyword>
<dbReference type="PANTHER" id="PTHR21599">
    <property type="entry name" value="GLYCERATE KINASE"/>
    <property type="match status" value="1"/>
</dbReference>
<evidence type="ECO:0000256" key="3">
    <source>
        <dbReference type="ARBA" id="ARBA00022777"/>
    </source>
</evidence>
<gene>
    <name evidence="5" type="ORF">GZH47_32135</name>
</gene>
<dbReference type="NCBIfam" id="TIGR00045">
    <property type="entry name" value="glycerate kinase"/>
    <property type="match status" value="1"/>
</dbReference>
<dbReference type="PANTHER" id="PTHR21599:SF0">
    <property type="entry name" value="GLYCERATE KINASE"/>
    <property type="match status" value="1"/>
</dbReference>
<dbReference type="GO" id="GO:0008887">
    <property type="term" value="F:glycerate kinase activity"/>
    <property type="evidence" value="ECO:0007669"/>
    <property type="project" value="UniProtKB-UniRule"/>
</dbReference>
<reference evidence="5 6" key="1">
    <citation type="submission" date="2020-02" db="EMBL/GenBank/DDBJ databases">
        <title>Paenibacillus sp. nov., isolated from rhizosphere soil of tomato.</title>
        <authorList>
            <person name="Weon H.-Y."/>
            <person name="Lee S.A."/>
        </authorList>
    </citation>
    <scope>NUCLEOTIDE SEQUENCE [LARGE SCALE GENOMIC DNA]</scope>
    <source>
        <strain evidence="5 6">14171R-81</strain>
        <plasmid evidence="5 6">unnamed1</plasmid>
    </source>
</reference>
<dbReference type="SUPFAM" id="SSF110738">
    <property type="entry name" value="Glycerate kinase I"/>
    <property type="match status" value="1"/>
</dbReference>
<dbReference type="Proteomes" id="UP000479114">
    <property type="component" value="Plasmid unnamed1"/>
</dbReference>
<protein>
    <submittedName>
        <fullName evidence="5">Glycerate kinase</fullName>
    </submittedName>
</protein>
<comment type="similarity">
    <text evidence="1 4">Belongs to the glycerate kinase type-1 family.</text>
</comment>
<evidence type="ECO:0000256" key="2">
    <source>
        <dbReference type="ARBA" id="ARBA00022679"/>
    </source>
</evidence>
<dbReference type="EMBL" id="CP048287">
    <property type="protein sequence ID" value="QHW35538.1"/>
    <property type="molecule type" value="Genomic_DNA"/>
</dbReference>
<proteinExistence type="inferred from homology"/>
<organism evidence="5 6">
    <name type="scientific">Paenibacillus rhizovicinus</name>
    <dbReference type="NCBI Taxonomy" id="2704463"/>
    <lineage>
        <taxon>Bacteria</taxon>
        <taxon>Bacillati</taxon>
        <taxon>Bacillota</taxon>
        <taxon>Bacilli</taxon>
        <taxon>Bacillales</taxon>
        <taxon>Paenibacillaceae</taxon>
        <taxon>Paenibacillus</taxon>
    </lineage>
</organism>
<dbReference type="RefSeq" id="WP_162645684.1">
    <property type="nucleotide sequence ID" value="NZ_CP048287.1"/>
</dbReference>
<keyword evidence="3 4" id="KW-0418">Kinase</keyword>
<evidence type="ECO:0000256" key="1">
    <source>
        <dbReference type="ARBA" id="ARBA00006284"/>
    </source>
</evidence>
<sequence length="381" mass="39675">MKVIIAIDSFKGSLSSTEGSKAVAAGIREIYPSANIEIVPLADGGEGTVDAIIAACGGVRRTVAVTGPLMEPIHATYGVLSDGKTAVIETAAVCGLPLVPFDKRNPMITTSYGLGEMIADAVFQGCRHFIIGLGGSATNDAGIGMLQALGFRFQDQSGDSAYIGGQSLLHVHAADAGGLLPELKECTFTIACDVRIDLYGSEGAAYIFAPQKGADPSMVKLLDHGLRRFAAFCLSELGVQINGFPGAGAAGGLGGAFTGFLNGRLQSGAGLILELAKFEEKLKDANFVISGEGRLDGQTQMGKAPLGVAEIARKHGVPVLGLAGTVTEEASVLNSNGFTSLFSIIRSPITLDEAMKKEQAMKGLRETTVQLFRLIRAIERQ</sequence>
<dbReference type="Pfam" id="PF02595">
    <property type="entry name" value="Gly_kinase"/>
    <property type="match status" value="1"/>
</dbReference>
<dbReference type="KEGG" id="prz:GZH47_32135"/>
<evidence type="ECO:0000256" key="4">
    <source>
        <dbReference type="PIRNR" id="PIRNR006078"/>
    </source>
</evidence>
<dbReference type="InterPro" id="IPR018193">
    <property type="entry name" value="Glyc_kinase_flavodox-like_fold"/>
</dbReference>
<dbReference type="InterPro" id="IPR036129">
    <property type="entry name" value="Glycerate_kinase_sf"/>
</dbReference>
<dbReference type="GO" id="GO:0031388">
    <property type="term" value="P:organic acid phosphorylation"/>
    <property type="evidence" value="ECO:0007669"/>
    <property type="project" value="UniProtKB-UniRule"/>
</dbReference>
<name>A0A6C0PAI3_9BACL</name>
<dbReference type="InterPro" id="IPR018197">
    <property type="entry name" value="Glycerate_kinase_RE-like"/>
</dbReference>
<accession>A0A6C0PAI3</accession>
<dbReference type="PIRSF" id="PIRSF006078">
    <property type="entry name" value="GlxK"/>
    <property type="match status" value="1"/>
</dbReference>
<dbReference type="Gene3D" id="3.90.1510.10">
    <property type="entry name" value="Glycerate kinase, domain 2"/>
    <property type="match status" value="1"/>
</dbReference>
<dbReference type="Gene3D" id="3.40.50.10350">
    <property type="entry name" value="Glycerate kinase, domain 1"/>
    <property type="match status" value="1"/>
</dbReference>